<protein>
    <submittedName>
        <fullName evidence="1">Uncharacterized protein</fullName>
    </submittedName>
</protein>
<proteinExistence type="predicted"/>
<evidence type="ECO:0000313" key="1">
    <source>
        <dbReference type="EMBL" id="GBO13621.1"/>
    </source>
</evidence>
<name>A0A4Y2UNB8_ARAVE</name>
<sequence length="85" mass="9354">MVRCLNDSYLSSWEHKDLLLLKGIGTDSTVPVKCRLMLGHQTPATRRTETVVQIVYPLLGIVVDCAPGNDANGRIPNNNKSPITH</sequence>
<keyword evidence="2" id="KW-1185">Reference proteome</keyword>
<accession>A0A4Y2UNB8</accession>
<dbReference type="EMBL" id="BGPR01037899">
    <property type="protein sequence ID" value="GBO13621.1"/>
    <property type="molecule type" value="Genomic_DNA"/>
</dbReference>
<dbReference type="AlphaFoldDB" id="A0A4Y2UNB8"/>
<reference evidence="1 2" key="1">
    <citation type="journal article" date="2019" name="Sci. Rep.">
        <title>Orb-weaving spider Araneus ventricosus genome elucidates the spidroin gene catalogue.</title>
        <authorList>
            <person name="Kono N."/>
            <person name="Nakamura H."/>
            <person name="Ohtoshi R."/>
            <person name="Moran D.A.P."/>
            <person name="Shinohara A."/>
            <person name="Yoshida Y."/>
            <person name="Fujiwara M."/>
            <person name="Mori M."/>
            <person name="Tomita M."/>
            <person name="Arakawa K."/>
        </authorList>
    </citation>
    <scope>NUCLEOTIDE SEQUENCE [LARGE SCALE GENOMIC DNA]</scope>
</reference>
<comment type="caution">
    <text evidence="1">The sequence shown here is derived from an EMBL/GenBank/DDBJ whole genome shotgun (WGS) entry which is preliminary data.</text>
</comment>
<gene>
    <name evidence="1" type="ORF">AVEN_70028_1</name>
</gene>
<dbReference type="Proteomes" id="UP000499080">
    <property type="component" value="Unassembled WGS sequence"/>
</dbReference>
<organism evidence="1 2">
    <name type="scientific">Araneus ventricosus</name>
    <name type="common">Orbweaver spider</name>
    <name type="synonym">Epeira ventricosa</name>
    <dbReference type="NCBI Taxonomy" id="182803"/>
    <lineage>
        <taxon>Eukaryota</taxon>
        <taxon>Metazoa</taxon>
        <taxon>Ecdysozoa</taxon>
        <taxon>Arthropoda</taxon>
        <taxon>Chelicerata</taxon>
        <taxon>Arachnida</taxon>
        <taxon>Araneae</taxon>
        <taxon>Araneomorphae</taxon>
        <taxon>Entelegynae</taxon>
        <taxon>Araneoidea</taxon>
        <taxon>Araneidae</taxon>
        <taxon>Araneus</taxon>
    </lineage>
</organism>
<evidence type="ECO:0000313" key="2">
    <source>
        <dbReference type="Proteomes" id="UP000499080"/>
    </source>
</evidence>